<proteinExistence type="predicted"/>
<evidence type="ECO:0000313" key="1">
    <source>
        <dbReference type="EMBL" id="CAI6343615.1"/>
    </source>
</evidence>
<dbReference type="EMBL" id="CARXXK010000001">
    <property type="protein sequence ID" value="CAI6343615.1"/>
    <property type="molecule type" value="Genomic_DNA"/>
</dbReference>
<sequence>MNREDVRLIIHKSITLGSWNAVERAEETPEKASLVTATATAATIHRISYRRLLYKSLPVPLFFKPMKYRQQLRSFPRVNTF</sequence>
<reference evidence="1 2" key="1">
    <citation type="submission" date="2023-01" db="EMBL/GenBank/DDBJ databases">
        <authorList>
            <person name="Whitehead M."/>
        </authorList>
    </citation>
    <scope>NUCLEOTIDE SEQUENCE [LARGE SCALE GENOMIC DNA]</scope>
</reference>
<evidence type="ECO:0000313" key="2">
    <source>
        <dbReference type="Proteomes" id="UP001160148"/>
    </source>
</evidence>
<protein>
    <submittedName>
        <fullName evidence="1">Uncharacterized protein</fullName>
    </submittedName>
</protein>
<dbReference type="Proteomes" id="UP001160148">
    <property type="component" value="Unassembled WGS sequence"/>
</dbReference>
<dbReference type="AlphaFoldDB" id="A0AAV0VJ60"/>
<accession>A0AAV0VJ60</accession>
<name>A0AAV0VJ60_9HEMI</name>
<gene>
    <name evidence="1" type="ORF">MEUPH1_LOCUS853</name>
</gene>
<comment type="caution">
    <text evidence="1">The sequence shown here is derived from an EMBL/GenBank/DDBJ whole genome shotgun (WGS) entry which is preliminary data.</text>
</comment>
<keyword evidence="2" id="KW-1185">Reference proteome</keyword>
<organism evidence="1 2">
    <name type="scientific">Macrosiphum euphorbiae</name>
    <name type="common">potato aphid</name>
    <dbReference type="NCBI Taxonomy" id="13131"/>
    <lineage>
        <taxon>Eukaryota</taxon>
        <taxon>Metazoa</taxon>
        <taxon>Ecdysozoa</taxon>
        <taxon>Arthropoda</taxon>
        <taxon>Hexapoda</taxon>
        <taxon>Insecta</taxon>
        <taxon>Pterygota</taxon>
        <taxon>Neoptera</taxon>
        <taxon>Paraneoptera</taxon>
        <taxon>Hemiptera</taxon>
        <taxon>Sternorrhyncha</taxon>
        <taxon>Aphidomorpha</taxon>
        <taxon>Aphidoidea</taxon>
        <taxon>Aphididae</taxon>
        <taxon>Macrosiphini</taxon>
        <taxon>Macrosiphum</taxon>
    </lineage>
</organism>